<evidence type="ECO:0000256" key="1">
    <source>
        <dbReference type="SAM" id="Coils"/>
    </source>
</evidence>
<sequence length="164" mass="18579">MSAGRGAHVDRAGHRARTTDWALDRICPLAGNWKLFRAIAWWWHAGTMRGEGRYHETENREMSELSEKTTRKPRSIEDEIARAAAKLKKLQDEQRERLRKDRERNQKAVLELLRAEGLDEIPAEQWKERLEAVKAALAKPGETPAPEKPAQAEPQPAVADGASV</sequence>
<dbReference type="eggNOG" id="ENOG502ZKGY">
    <property type="taxonomic scope" value="Bacteria"/>
</dbReference>
<evidence type="ECO:0000313" key="3">
    <source>
        <dbReference type="EMBL" id="CAR57772.1"/>
    </source>
</evidence>
<dbReference type="Proteomes" id="UP000001035">
    <property type="component" value="Plasmid pBCJ2315"/>
</dbReference>
<geneLocation type="plasmid" evidence="3 4">
    <name>pBCJ2315</name>
</geneLocation>
<dbReference type="BioCyc" id="BCEN216591:G1G1V-7886-MONOMER"/>
<evidence type="ECO:0000256" key="2">
    <source>
        <dbReference type="SAM" id="MobiDB-lite"/>
    </source>
</evidence>
<keyword evidence="4" id="KW-1185">Reference proteome</keyword>
<accession>B4EQK0</accession>
<feature type="region of interest" description="Disordered" evidence="2">
    <location>
        <begin position="138"/>
        <end position="164"/>
    </location>
</feature>
<evidence type="ECO:0000313" key="4">
    <source>
        <dbReference type="Proteomes" id="UP000001035"/>
    </source>
</evidence>
<dbReference type="EMBL" id="AM747723">
    <property type="protein sequence ID" value="CAR57772.1"/>
    <property type="molecule type" value="Genomic_DNA"/>
</dbReference>
<proteinExistence type="predicted"/>
<reference evidence="3 4" key="1">
    <citation type="journal article" date="2009" name="J. Bacteriol.">
        <title>The genome of Burkholderia cenocepacia J2315, an epidemic pathogen of cystic fibrosis patients.</title>
        <authorList>
            <person name="Holden M.T."/>
            <person name="Seth-Smith H.M."/>
            <person name="Crossman L.C."/>
            <person name="Sebaihia M."/>
            <person name="Bentley S.D."/>
            <person name="Cerdeno-Tarraga A.M."/>
            <person name="Thomson N.R."/>
            <person name="Bason N."/>
            <person name="Quail M.A."/>
            <person name="Sharp S."/>
            <person name="Cherevach I."/>
            <person name="Churcher C."/>
            <person name="Goodhead I."/>
            <person name="Hauser H."/>
            <person name="Holroyd N."/>
            <person name="Mungall K."/>
            <person name="Scott P."/>
            <person name="Walker D."/>
            <person name="White B."/>
            <person name="Rose H."/>
            <person name="Iversen P."/>
            <person name="Mil-Homens D."/>
            <person name="Rocha E.P."/>
            <person name="Fialho A.M."/>
            <person name="Baldwin A."/>
            <person name="Dowson C."/>
            <person name="Barrell B.G."/>
            <person name="Govan J.R."/>
            <person name="Vandamme P."/>
            <person name="Hart C.A."/>
            <person name="Mahenthiralingam E."/>
            <person name="Parkhill J."/>
        </authorList>
    </citation>
    <scope>NUCLEOTIDE SEQUENCE [LARGE SCALE GENOMIC DNA]</scope>
    <source>
        <strain evidence="4">ATCC BAA-245 / DSM 16553 / LMG 16656 / NCTC 13227 / J2315 / CF5610</strain>
        <plasmid evidence="3">pBCJ2315</plasmid>
    </source>
</reference>
<dbReference type="HOGENOM" id="CLU_1615881_0_0_4"/>
<organism evidence="3 4">
    <name type="scientific">Burkholderia cenocepacia (strain ATCC BAA-245 / DSM 16553 / LMG 16656 / NCTC 13227 / J2315 / CF5610)</name>
    <name type="common">Burkholderia cepacia (strain J2315)</name>
    <dbReference type="NCBI Taxonomy" id="216591"/>
    <lineage>
        <taxon>Bacteria</taxon>
        <taxon>Pseudomonadati</taxon>
        <taxon>Pseudomonadota</taxon>
        <taxon>Betaproteobacteria</taxon>
        <taxon>Burkholderiales</taxon>
        <taxon>Burkholderiaceae</taxon>
        <taxon>Burkholderia</taxon>
        <taxon>Burkholderia cepacia complex</taxon>
    </lineage>
</organism>
<name>B4EQK0_BURCJ</name>
<keyword evidence="3" id="KW-0614">Plasmid</keyword>
<gene>
    <name evidence="3" type="ORF">pBCA062</name>
</gene>
<dbReference type="KEGG" id="bcj:pBCA062"/>
<feature type="compositionally biased region" description="Low complexity" evidence="2">
    <location>
        <begin position="148"/>
        <end position="164"/>
    </location>
</feature>
<protein>
    <submittedName>
        <fullName evidence="3">Uncharacterized protein</fullName>
    </submittedName>
</protein>
<feature type="coiled-coil region" evidence="1">
    <location>
        <begin position="76"/>
        <end position="104"/>
    </location>
</feature>
<dbReference type="AlphaFoldDB" id="B4EQK0"/>
<keyword evidence="1" id="KW-0175">Coiled coil</keyword>